<sequence length="69" mass="8189">MKFQVNMLCIKQNVYRMFVHIEQKTHVRDVRNLGTYIISKTFDLSKVFIVKCMLIFSLLCIVCCKLSKQ</sequence>
<organism evidence="1 2">
    <name type="scientific">Onchocerca volvulus</name>
    <dbReference type="NCBI Taxonomy" id="6282"/>
    <lineage>
        <taxon>Eukaryota</taxon>
        <taxon>Metazoa</taxon>
        <taxon>Ecdysozoa</taxon>
        <taxon>Nematoda</taxon>
        <taxon>Chromadorea</taxon>
        <taxon>Rhabditida</taxon>
        <taxon>Spirurina</taxon>
        <taxon>Spiruromorpha</taxon>
        <taxon>Filarioidea</taxon>
        <taxon>Onchocercidae</taxon>
        <taxon>Onchocerca</taxon>
    </lineage>
</organism>
<proteinExistence type="predicted"/>
<accession>A0A8R1TWS1</accession>
<dbReference type="Proteomes" id="UP000024404">
    <property type="component" value="Unassembled WGS sequence"/>
</dbReference>
<evidence type="ECO:0000313" key="1">
    <source>
        <dbReference type="EnsemblMetazoa" id="OVOC5655.1"/>
    </source>
</evidence>
<dbReference type="EnsemblMetazoa" id="OVOC5655.1">
    <property type="protein sequence ID" value="OVOC5655.1"/>
    <property type="gene ID" value="WBGene00242464"/>
</dbReference>
<name>A0A8R1TWS1_ONCVO</name>
<evidence type="ECO:0000313" key="2">
    <source>
        <dbReference type="Proteomes" id="UP000024404"/>
    </source>
</evidence>
<dbReference type="EMBL" id="CMVM020000161">
    <property type="status" value="NOT_ANNOTATED_CDS"/>
    <property type="molecule type" value="Genomic_DNA"/>
</dbReference>
<reference evidence="2" key="1">
    <citation type="submission" date="2013-10" db="EMBL/GenBank/DDBJ databases">
        <title>Genome sequencing of Onchocerca volvulus.</title>
        <authorList>
            <person name="Cotton J."/>
            <person name="Tsai J."/>
            <person name="Stanley E."/>
            <person name="Tracey A."/>
            <person name="Holroyd N."/>
            <person name="Lustigman S."/>
            <person name="Berriman M."/>
        </authorList>
    </citation>
    <scope>NUCLEOTIDE SEQUENCE</scope>
</reference>
<dbReference type="AlphaFoldDB" id="A0A8R1TWS1"/>
<reference evidence="1" key="2">
    <citation type="submission" date="2022-06" db="UniProtKB">
        <authorList>
            <consortium name="EnsemblMetazoa"/>
        </authorList>
    </citation>
    <scope>IDENTIFICATION</scope>
</reference>
<keyword evidence="2" id="KW-1185">Reference proteome</keyword>
<protein>
    <submittedName>
        <fullName evidence="1">Uncharacterized protein</fullName>
    </submittedName>
</protein>